<dbReference type="Proteomes" id="UP000238288">
    <property type="component" value="Plasmid PCAR9p"/>
</dbReference>
<protein>
    <recommendedName>
        <fullName evidence="5">GRAM domain-containing protein</fullName>
    </recommendedName>
</protein>
<evidence type="ECO:0000313" key="1">
    <source>
        <dbReference type="EMBL" id="MBE0380720.1"/>
    </source>
</evidence>
<dbReference type="EMBL" id="LT965930">
    <property type="protein sequence ID" value="SOU43270.1"/>
    <property type="molecule type" value="Genomic_DNA"/>
</dbReference>
<evidence type="ECO:0000313" key="3">
    <source>
        <dbReference type="Proteomes" id="UP000238288"/>
    </source>
</evidence>
<geneLocation type="plasmid" evidence="2">
    <name>PCAR9p</name>
</geneLocation>
<proteinExistence type="predicted"/>
<evidence type="ECO:0000313" key="2">
    <source>
        <dbReference type="EMBL" id="SOU43270.1"/>
    </source>
</evidence>
<dbReference type="RefSeq" id="WP_104644249.1">
    <property type="nucleotide sequence ID" value="NZ_AQGW01000011.1"/>
</dbReference>
<reference evidence="1 4" key="1">
    <citation type="submission" date="2015-06" db="EMBL/GenBank/DDBJ databases">
        <title>Genome sequence of Pseudoalteromonas carrageenovora.</title>
        <authorList>
            <person name="Xie B.-B."/>
            <person name="Rong J.-C."/>
            <person name="Qin Q.-L."/>
            <person name="Zhang Y.-Z."/>
        </authorList>
    </citation>
    <scope>NUCLEOTIDE SEQUENCE [LARGE SCALE GENOMIC DNA]</scope>
    <source>
        <strain evidence="1 4">IAM 12662</strain>
    </source>
</reference>
<organism evidence="2 3">
    <name type="scientific">Pseudoalteromonas carrageenovora IAM 12662</name>
    <dbReference type="NCBI Taxonomy" id="1314868"/>
    <lineage>
        <taxon>Bacteria</taxon>
        <taxon>Pseudomonadati</taxon>
        <taxon>Pseudomonadota</taxon>
        <taxon>Gammaproteobacteria</taxon>
        <taxon>Alteromonadales</taxon>
        <taxon>Pseudoalteromonadaceae</taxon>
        <taxon>Pseudoalteromonas</taxon>
    </lineage>
</organism>
<dbReference type="OrthoDB" id="5890662at2"/>
<dbReference type="EMBL" id="AQGW01000011">
    <property type="protein sequence ID" value="MBE0380720.1"/>
    <property type="molecule type" value="Genomic_DNA"/>
</dbReference>
<keyword evidence="2" id="KW-0614">Plasmid</keyword>
<dbReference type="Proteomes" id="UP000615003">
    <property type="component" value="Unassembled WGS sequence"/>
</dbReference>
<accession>A0A2K4XG26</accession>
<dbReference type="AlphaFoldDB" id="A0A2K4XG26"/>
<dbReference type="GeneID" id="93665963"/>
<keyword evidence="4" id="KW-1185">Reference proteome</keyword>
<reference evidence="2 3" key="2">
    <citation type="submission" date="2017-11" db="EMBL/GenBank/DDBJ databases">
        <authorList>
            <person name="Han C.G."/>
        </authorList>
    </citation>
    <scope>NUCLEOTIDE SEQUENCE [LARGE SCALE GENOMIC DNA]</scope>
    <source>
        <strain evidence="3">ATCC 43555</strain>
        <strain evidence="2">ATCC43555</strain>
        <plasmid evidence="3">Plasmid pcar9p</plasmid>
    </source>
</reference>
<name>A0A2K4XG26_PSEVC</name>
<sequence length="101" mass="11230">MQAITIKSTTATIQQGAIKADGKFWLTNTDIHFAPFNAQFGLGPYTFSRREIIKVSKCTGKVAGILPYTHDAIELVLKDGNKYQFIVSNADEWIKLLTHTA</sequence>
<evidence type="ECO:0000313" key="4">
    <source>
        <dbReference type="Proteomes" id="UP000615003"/>
    </source>
</evidence>
<evidence type="ECO:0008006" key="5">
    <source>
        <dbReference type="Google" id="ProtNLM"/>
    </source>
</evidence>
<gene>
    <name evidence="2" type="ORF">PCAR9_P0076</name>
    <name evidence="1" type="ORF">PCARR_a3840</name>
</gene>
<geneLocation type="plasmid" evidence="3">
    <name>pcar9p</name>
</geneLocation>